<dbReference type="Proteomes" id="UP001165343">
    <property type="component" value="Unassembled WGS sequence"/>
</dbReference>
<dbReference type="EMBL" id="JAMGBC010000001">
    <property type="protein sequence ID" value="MCL6677914.1"/>
    <property type="molecule type" value="Genomic_DNA"/>
</dbReference>
<dbReference type="Pfam" id="PF03562">
    <property type="entry name" value="MltA"/>
    <property type="match status" value="1"/>
</dbReference>
<dbReference type="SMART" id="SM00925">
    <property type="entry name" value="MltA"/>
    <property type="match status" value="1"/>
</dbReference>
<evidence type="ECO:0000313" key="8">
    <source>
        <dbReference type="EMBL" id="MCL6677914.1"/>
    </source>
</evidence>
<dbReference type="InterPro" id="IPR026044">
    <property type="entry name" value="MltA"/>
</dbReference>
<dbReference type="Gene3D" id="2.40.40.10">
    <property type="entry name" value="RlpA-like domain"/>
    <property type="match status" value="1"/>
</dbReference>
<evidence type="ECO:0000256" key="3">
    <source>
        <dbReference type="ARBA" id="ARBA00023239"/>
    </source>
</evidence>
<evidence type="ECO:0000256" key="6">
    <source>
        <dbReference type="SAM" id="SignalP"/>
    </source>
</evidence>
<proteinExistence type="predicted"/>
<dbReference type="PIRSF" id="PIRSF019422">
    <property type="entry name" value="MltA"/>
    <property type="match status" value="1"/>
</dbReference>
<sequence length="393" mass="41388">MRSWLRGLALASFALLAACATRQVVPPPATRPPPVQPQPIPQPVPPPPANAVQAGIALAAPAILSEADAAEALRAFRLSCSSLVRRTDKSGLTNPADWQGVCAQAAAVQPGGASAFFQYSFDWLRVGDGKAFATGYFEPEIAASPVQAPGYTTPIYVSPPDLVRCTLPDGKTGRGRIDENGQCTLYFTRADINRGVLAGKGLELAWAADPVELFFLEIQGSGRLRFPDGTVMRIGYANQNGRDYVAIGRLLKERGILPPGGTNMDSIVAWMRSNPDAAQALMEENLSYIFFKVLTGPGPLGALGIPVTPRATVAADPNFIPLGAPVFLSVDRPEASGIWVAQDTGGAIKGSNRVDTFWGAGEDARRIAGGMSAKGQAFVLIPKGAAARALAQR</sequence>
<evidence type="ECO:0000313" key="9">
    <source>
        <dbReference type="Proteomes" id="UP001165343"/>
    </source>
</evidence>
<dbReference type="Pfam" id="PF06725">
    <property type="entry name" value="3D"/>
    <property type="match status" value="1"/>
</dbReference>
<dbReference type="PANTHER" id="PTHR30124">
    <property type="entry name" value="MEMBRANE-BOUND LYTIC MUREIN TRANSGLYCOSYLASE A"/>
    <property type="match status" value="1"/>
</dbReference>
<protein>
    <recommendedName>
        <fullName evidence="2">peptidoglycan lytic exotransglycosylase</fullName>
        <ecNumber evidence="2">4.2.2.n1</ecNumber>
    </recommendedName>
    <alternativeName>
        <fullName evidence="5">Murein hydrolase A</fullName>
    </alternativeName>
</protein>
<dbReference type="PROSITE" id="PS51257">
    <property type="entry name" value="PROKAR_LIPOPROTEIN"/>
    <property type="match status" value="1"/>
</dbReference>
<keyword evidence="4" id="KW-0961">Cell wall biogenesis/degradation</keyword>
<comment type="caution">
    <text evidence="8">The sequence shown here is derived from an EMBL/GenBank/DDBJ whole genome shotgun (WGS) entry which is preliminary data.</text>
</comment>
<dbReference type="RefSeq" id="WP_249866898.1">
    <property type="nucleotide sequence ID" value="NZ_JAMGBC010000001.1"/>
</dbReference>
<dbReference type="Gene3D" id="2.40.240.50">
    <property type="entry name" value="Barwin-like endoglucanases"/>
    <property type="match status" value="1"/>
</dbReference>
<dbReference type="InterPro" id="IPR005300">
    <property type="entry name" value="MltA_B"/>
</dbReference>
<feature type="chain" id="PRO_5047135551" description="peptidoglycan lytic exotransglycosylase" evidence="6">
    <location>
        <begin position="18"/>
        <end position="393"/>
    </location>
</feature>
<organism evidence="8 9">
    <name type="scientific">Sphingomonas anseongensis</name>
    <dbReference type="NCBI Taxonomy" id="2908207"/>
    <lineage>
        <taxon>Bacteria</taxon>
        <taxon>Pseudomonadati</taxon>
        <taxon>Pseudomonadota</taxon>
        <taxon>Alphaproteobacteria</taxon>
        <taxon>Sphingomonadales</taxon>
        <taxon>Sphingomonadaceae</taxon>
        <taxon>Sphingomonas</taxon>
    </lineage>
</organism>
<keyword evidence="3" id="KW-0456">Lyase</keyword>
<evidence type="ECO:0000256" key="2">
    <source>
        <dbReference type="ARBA" id="ARBA00012587"/>
    </source>
</evidence>
<name>A0ABT0RCD0_9SPHN</name>
<accession>A0ABT0RCD0</accession>
<dbReference type="PANTHER" id="PTHR30124:SF0">
    <property type="entry name" value="MEMBRANE-BOUND LYTIC MUREIN TRANSGLYCOSYLASE A"/>
    <property type="match status" value="1"/>
</dbReference>
<dbReference type="CDD" id="cd14668">
    <property type="entry name" value="mlta_B"/>
    <property type="match status" value="1"/>
</dbReference>
<dbReference type="InterPro" id="IPR010611">
    <property type="entry name" value="3D_dom"/>
</dbReference>
<dbReference type="SUPFAM" id="SSF50685">
    <property type="entry name" value="Barwin-like endoglucanases"/>
    <property type="match status" value="1"/>
</dbReference>
<comment type="catalytic activity">
    <reaction evidence="1">
        <text>Exolytic cleavage of the (1-&gt;4)-beta-glycosidic linkage between N-acetylmuramic acid (MurNAc) and N-acetylglucosamine (GlcNAc) residues in peptidoglycan, from either the reducing or the non-reducing ends of the peptidoglycan chains, with concomitant formation of a 1,6-anhydrobond in the MurNAc residue.</text>
        <dbReference type="EC" id="4.2.2.n1"/>
    </reaction>
</comment>
<evidence type="ECO:0000256" key="4">
    <source>
        <dbReference type="ARBA" id="ARBA00023316"/>
    </source>
</evidence>
<keyword evidence="6" id="KW-0732">Signal</keyword>
<dbReference type="InterPro" id="IPR036908">
    <property type="entry name" value="RlpA-like_sf"/>
</dbReference>
<keyword evidence="9" id="KW-1185">Reference proteome</keyword>
<dbReference type="EC" id="4.2.2.n1" evidence="2"/>
<gene>
    <name evidence="8" type="ORF">LZ519_01065</name>
</gene>
<feature type="domain" description="Lytic transglycosylase MltA" evidence="7">
    <location>
        <begin position="140"/>
        <end position="292"/>
    </location>
</feature>
<evidence type="ECO:0000256" key="5">
    <source>
        <dbReference type="ARBA" id="ARBA00030918"/>
    </source>
</evidence>
<evidence type="ECO:0000256" key="1">
    <source>
        <dbReference type="ARBA" id="ARBA00001420"/>
    </source>
</evidence>
<feature type="signal peptide" evidence="6">
    <location>
        <begin position="1"/>
        <end position="17"/>
    </location>
</feature>
<dbReference type="CDD" id="cd14485">
    <property type="entry name" value="mltA_like_LT_A"/>
    <property type="match status" value="1"/>
</dbReference>
<evidence type="ECO:0000259" key="7">
    <source>
        <dbReference type="SMART" id="SM00925"/>
    </source>
</evidence>
<reference evidence="8" key="1">
    <citation type="submission" date="2022-05" db="EMBL/GenBank/DDBJ databases">
        <authorList>
            <person name="Jo J.-H."/>
            <person name="Im W.-T."/>
        </authorList>
    </citation>
    <scope>NUCLEOTIDE SEQUENCE</scope>
    <source>
        <strain evidence="8">RG327</strain>
    </source>
</reference>